<dbReference type="Gene3D" id="3.30.390.30">
    <property type="match status" value="1"/>
</dbReference>
<evidence type="ECO:0000256" key="7">
    <source>
        <dbReference type="ARBA" id="ARBA00023284"/>
    </source>
</evidence>
<dbReference type="RefSeq" id="WP_091669907.1">
    <property type="nucleotide sequence ID" value="NZ_FOKG01000002.1"/>
</dbReference>
<evidence type="ECO:0000256" key="11">
    <source>
        <dbReference type="RuleBase" id="RU003691"/>
    </source>
</evidence>
<evidence type="ECO:0000256" key="4">
    <source>
        <dbReference type="ARBA" id="ARBA00022857"/>
    </source>
</evidence>
<dbReference type="PANTHER" id="PTHR43014">
    <property type="entry name" value="MERCURIC REDUCTASE"/>
    <property type="match status" value="1"/>
</dbReference>
<dbReference type="NCBIfam" id="TIGR03452">
    <property type="entry name" value="mycothione_red"/>
    <property type="match status" value="1"/>
</dbReference>
<dbReference type="PRINTS" id="PR00368">
    <property type="entry name" value="FADPNR"/>
</dbReference>
<reference evidence="15" key="1">
    <citation type="submission" date="2016-10" db="EMBL/GenBank/DDBJ databases">
        <authorList>
            <person name="Varghese N."/>
            <person name="Submissions S."/>
        </authorList>
    </citation>
    <scope>NUCLEOTIDE SEQUENCE [LARGE SCALE GENOMIC DNA]</scope>
    <source>
        <strain evidence="15">CGMCC 4.3568</strain>
    </source>
</reference>
<evidence type="ECO:0000256" key="9">
    <source>
        <dbReference type="PIRSR" id="PIRSR000350-3"/>
    </source>
</evidence>
<dbReference type="InterPro" id="IPR001100">
    <property type="entry name" value="Pyr_nuc-diS_OxRdtase"/>
</dbReference>
<dbReference type="Pfam" id="PF02852">
    <property type="entry name" value="Pyr_redox_dim"/>
    <property type="match status" value="1"/>
</dbReference>
<dbReference type="NCBIfam" id="NF005884">
    <property type="entry name" value="PRK07846.1"/>
    <property type="match status" value="1"/>
</dbReference>
<dbReference type="InterPro" id="IPR017817">
    <property type="entry name" value="Mycothione_reductase"/>
</dbReference>
<evidence type="ECO:0000256" key="5">
    <source>
        <dbReference type="ARBA" id="ARBA00023002"/>
    </source>
</evidence>
<feature type="binding site" evidence="9">
    <location>
        <position position="115"/>
    </location>
    <ligand>
        <name>FAD</name>
        <dbReference type="ChEBI" id="CHEBI:57692"/>
    </ligand>
</feature>
<accession>A0A1I0WM74</accession>
<dbReference type="InterPro" id="IPR023753">
    <property type="entry name" value="FAD/NAD-binding_dom"/>
</dbReference>
<evidence type="ECO:0000256" key="8">
    <source>
        <dbReference type="PIRSR" id="PIRSR000350-2"/>
    </source>
</evidence>
<feature type="binding site" evidence="9">
    <location>
        <position position="48"/>
    </location>
    <ligand>
        <name>FAD</name>
        <dbReference type="ChEBI" id="CHEBI:57692"/>
    </ligand>
</feature>
<dbReference type="AlphaFoldDB" id="A0A1I0WM74"/>
<keyword evidence="2 11" id="KW-0285">Flavoprotein</keyword>
<protein>
    <submittedName>
        <fullName evidence="14">Mycothione reductase</fullName>
    </submittedName>
</protein>
<keyword evidence="9" id="KW-0520">NAD</keyword>
<dbReference type="Gene3D" id="3.50.50.60">
    <property type="entry name" value="FAD/NAD(P)-binding domain"/>
    <property type="match status" value="2"/>
</dbReference>
<feature type="binding site" evidence="9">
    <location>
        <position position="312"/>
    </location>
    <ligand>
        <name>FAD</name>
        <dbReference type="ChEBI" id="CHEBI:57692"/>
    </ligand>
</feature>
<dbReference type="PRINTS" id="PR00411">
    <property type="entry name" value="PNDRDTASEI"/>
</dbReference>
<evidence type="ECO:0000256" key="10">
    <source>
        <dbReference type="PIRSR" id="PIRSR000350-4"/>
    </source>
</evidence>
<keyword evidence="9" id="KW-0547">Nucleotide-binding</keyword>
<comment type="cofactor">
    <cofactor evidence="9">
        <name>FAD</name>
        <dbReference type="ChEBI" id="CHEBI:57692"/>
    </cofactor>
    <text evidence="9">Binds 1 FAD per subunit.</text>
</comment>
<organism evidence="14 15">
    <name type="scientific">Amycolatopsis marina</name>
    <dbReference type="NCBI Taxonomy" id="490629"/>
    <lineage>
        <taxon>Bacteria</taxon>
        <taxon>Bacillati</taxon>
        <taxon>Actinomycetota</taxon>
        <taxon>Actinomycetes</taxon>
        <taxon>Pseudonocardiales</taxon>
        <taxon>Pseudonocardiaceae</taxon>
        <taxon>Amycolatopsis</taxon>
    </lineage>
</organism>
<evidence type="ECO:0000259" key="13">
    <source>
        <dbReference type="Pfam" id="PF07992"/>
    </source>
</evidence>
<sequence length="465" mass="50196">MPHYDLVIVGTGSGNSILDHRFADWKTAIVEKGVFGGTCLNVGCIPTKMFVHTADLAASPAAAVRLGVDAELRGVRWRDIRDRIFGRIDPIAAGGRDYRTSHEDNAAVTVYEGAGRFTGKKEMQVTFDDERPAETITADRFVLAAGGRPLLPDVPGLSEVDYHTSDTVMRVDELPERAIILGGGFIAAEFAHILDALGVHVTVVARSGALLRAEDEDISTRFTEIALDRFDVRLHRDTLRARKTASGVALDLRGPDGEETVEAGLLLVATGRRPNSDLLDVAATGVATTDSGHVVVDEYQQTEVDGVYALGDLSSTYELKHVANHESRVVQHNLLHPDEPVAADHRFVPHAVFGSPQVASVGLTEREAEERGVRYVTATQEYAGIAYGWALEDTTGFAKVLADPATGQLLGAHIIGPQAPTVIQPLIQAMSFGLDAHTMARGQYWIHPAMPELVENALLNLPLDN</sequence>
<dbReference type="OrthoDB" id="4678789at2"/>
<feature type="disulfide bond" description="Redox-active" evidence="10">
    <location>
        <begin position="39"/>
        <end position="44"/>
    </location>
</feature>
<feature type="domain" description="Pyridine nucleotide-disulphide oxidoreductase dimerisation" evidence="12">
    <location>
        <begin position="348"/>
        <end position="457"/>
    </location>
</feature>
<dbReference type="SUPFAM" id="SSF55424">
    <property type="entry name" value="FAD/NAD-linked reductases, dimerisation (C-terminal) domain"/>
    <property type="match status" value="1"/>
</dbReference>
<dbReference type="InterPro" id="IPR036188">
    <property type="entry name" value="FAD/NAD-bd_sf"/>
</dbReference>
<keyword evidence="3 9" id="KW-0274">FAD</keyword>
<keyword evidence="4" id="KW-0521">NADP</keyword>
<gene>
    <name evidence="14" type="ORF">SAMN05216266_10232</name>
</gene>
<dbReference type="EMBL" id="FOKG01000002">
    <property type="protein sequence ID" value="SFA89093.1"/>
    <property type="molecule type" value="Genomic_DNA"/>
</dbReference>
<keyword evidence="7 11" id="KW-0676">Redox-active center</keyword>
<evidence type="ECO:0000259" key="12">
    <source>
        <dbReference type="Pfam" id="PF02852"/>
    </source>
</evidence>
<evidence type="ECO:0000256" key="3">
    <source>
        <dbReference type="ARBA" id="ARBA00022827"/>
    </source>
</evidence>
<dbReference type="InterPro" id="IPR016156">
    <property type="entry name" value="FAD/NAD-linked_Rdtase_dimer_sf"/>
</dbReference>
<evidence type="ECO:0000256" key="6">
    <source>
        <dbReference type="ARBA" id="ARBA00023157"/>
    </source>
</evidence>
<dbReference type="PIRSF" id="PIRSF000350">
    <property type="entry name" value="Mercury_reductase_MerA"/>
    <property type="match status" value="1"/>
</dbReference>
<dbReference type="InterPro" id="IPR012999">
    <property type="entry name" value="Pyr_OxRdtase_I_AS"/>
</dbReference>
<evidence type="ECO:0000256" key="2">
    <source>
        <dbReference type="ARBA" id="ARBA00022630"/>
    </source>
</evidence>
<feature type="binding site" evidence="9">
    <location>
        <begin position="182"/>
        <end position="189"/>
    </location>
    <ligand>
        <name>NAD(+)</name>
        <dbReference type="ChEBI" id="CHEBI:57540"/>
    </ligand>
</feature>
<feature type="active site" description="Proton acceptor" evidence="8">
    <location>
        <position position="447"/>
    </location>
</feature>
<keyword evidence="6" id="KW-1015">Disulfide bond</keyword>
<dbReference type="Pfam" id="PF07992">
    <property type="entry name" value="Pyr_redox_2"/>
    <property type="match status" value="1"/>
</dbReference>
<feature type="binding site" evidence="9">
    <location>
        <position position="271"/>
    </location>
    <ligand>
        <name>NAD(+)</name>
        <dbReference type="ChEBI" id="CHEBI:57540"/>
    </ligand>
</feature>
<dbReference type="GO" id="GO:0016668">
    <property type="term" value="F:oxidoreductase activity, acting on a sulfur group of donors, NAD(P) as acceptor"/>
    <property type="evidence" value="ECO:0007669"/>
    <property type="project" value="InterPro"/>
</dbReference>
<name>A0A1I0WM74_9PSEU</name>
<evidence type="ECO:0000313" key="14">
    <source>
        <dbReference type="EMBL" id="SFA89093.1"/>
    </source>
</evidence>
<dbReference type="GO" id="GO:0000166">
    <property type="term" value="F:nucleotide binding"/>
    <property type="evidence" value="ECO:0007669"/>
    <property type="project" value="UniProtKB-KW"/>
</dbReference>
<keyword evidence="15" id="KW-1185">Reference proteome</keyword>
<dbReference type="PROSITE" id="PS00076">
    <property type="entry name" value="PYRIDINE_REDOX_1"/>
    <property type="match status" value="1"/>
</dbReference>
<proteinExistence type="inferred from homology"/>
<dbReference type="SUPFAM" id="SSF51905">
    <property type="entry name" value="FAD/NAD(P)-binding domain"/>
    <property type="match status" value="1"/>
</dbReference>
<evidence type="ECO:0000256" key="1">
    <source>
        <dbReference type="ARBA" id="ARBA00007532"/>
    </source>
</evidence>
<dbReference type="InterPro" id="IPR004099">
    <property type="entry name" value="Pyr_nucl-diS_OxRdtase_dimer"/>
</dbReference>
<evidence type="ECO:0000313" key="15">
    <source>
        <dbReference type="Proteomes" id="UP000243799"/>
    </source>
</evidence>
<dbReference type="Proteomes" id="UP000243799">
    <property type="component" value="Unassembled WGS sequence"/>
</dbReference>
<dbReference type="STRING" id="490629.SAMN05216266_10232"/>
<keyword evidence="5 11" id="KW-0560">Oxidoreductase</keyword>
<comment type="similarity">
    <text evidence="1 11">Belongs to the class-I pyridine nucleotide-disulfide oxidoreductase family.</text>
</comment>
<feature type="domain" description="FAD/NAD(P)-binding" evidence="13">
    <location>
        <begin position="4"/>
        <end position="325"/>
    </location>
</feature>
<dbReference type="PANTHER" id="PTHR43014:SF5">
    <property type="entry name" value="GLUTATHIONE REDUCTASE (NADPH)"/>
    <property type="match status" value="1"/>
</dbReference>